<evidence type="ECO:0000256" key="1">
    <source>
        <dbReference type="SAM" id="SignalP"/>
    </source>
</evidence>
<comment type="caution">
    <text evidence="2">The sequence shown here is derived from an EMBL/GenBank/DDBJ whole genome shotgun (WGS) entry which is preliminary data.</text>
</comment>
<reference evidence="2" key="1">
    <citation type="submission" date="2023-07" db="EMBL/GenBank/DDBJ databases">
        <title>Chromosome-level genome assembly of Artemia franciscana.</title>
        <authorList>
            <person name="Jo E."/>
        </authorList>
    </citation>
    <scope>NUCLEOTIDE SEQUENCE</scope>
    <source>
        <tissue evidence="2">Whole body</tissue>
    </source>
</reference>
<evidence type="ECO:0000313" key="2">
    <source>
        <dbReference type="EMBL" id="KAK2707009.1"/>
    </source>
</evidence>
<keyword evidence="3" id="KW-1185">Reference proteome</keyword>
<dbReference type="EMBL" id="JAVRJZ010000019">
    <property type="protein sequence ID" value="KAK2707008.1"/>
    <property type="molecule type" value="Genomic_DNA"/>
</dbReference>
<name>A0AA88KYQ5_ARTSF</name>
<gene>
    <name evidence="2" type="ORF">QYM36_014882</name>
</gene>
<proteinExistence type="predicted"/>
<protein>
    <submittedName>
        <fullName evidence="2">Uncharacterized protein</fullName>
    </submittedName>
</protein>
<keyword evidence="1" id="KW-0732">Signal</keyword>
<dbReference type="Proteomes" id="UP001187531">
    <property type="component" value="Unassembled WGS sequence"/>
</dbReference>
<dbReference type="AlphaFoldDB" id="A0AA88KYQ5"/>
<dbReference type="EMBL" id="JAVRJZ010000019">
    <property type="protein sequence ID" value="KAK2707010.1"/>
    <property type="molecule type" value="Genomic_DNA"/>
</dbReference>
<accession>A0AA88KYQ5</accession>
<organism evidence="2 3">
    <name type="scientific">Artemia franciscana</name>
    <name type="common">Brine shrimp</name>
    <name type="synonym">Artemia sanfranciscana</name>
    <dbReference type="NCBI Taxonomy" id="6661"/>
    <lineage>
        <taxon>Eukaryota</taxon>
        <taxon>Metazoa</taxon>
        <taxon>Ecdysozoa</taxon>
        <taxon>Arthropoda</taxon>
        <taxon>Crustacea</taxon>
        <taxon>Branchiopoda</taxon>
        <taxon>Anostraca</taxon>
        <taxon>Artemiidae</taxon>
        <taxon>Artemia</taxon>
    </lineage>
</organism>
<feature type="signal peptide" evidence="1">
    <location>
        <begin position="1"/>
        <end position="16"/>
    </location>
</feature>
<sequence>MKVAIVLFCLFAHLIAQEVQERGEVTTQYPLEDAEDSDLTAESSKHHKIHHYKRYNHFTPTNYGHPQVYSLPHHSPGYNHRVYQPSYHKAHPIKAMKMYKKAMHKGIYG</sequence>
<evidence type="ECO:0000313" key="3">
    <source>
        <dbReference type="Proteomes" id="UP001187531"/>
    </source>
</evidence>
<dbReference type="EMBL" id="JAVRJZ010000019">
    <property type="protein sequence ID" value="KAK2707009.1"/>
    <property type="molecule type" value="Genomic_DNA"/>
</dbReference>
<feature type="chain" id="PRO_5041891737" evidence="1">
    <location>
        <begin position="17"/>
        <end position="109"/>
    </location>
</feature>